<organism evidence="4 5">
    <name type="scientific">Ostreobium quekettii</name>
    <dbReference type="NCBI Taxonomy" id="121088"/>
    <lineage>
        <taxon>Eukaryota</taxon>
        <taxon>Viridiplantae</taxon>
        <taxon>Chlorophyta</taxon>
        <taxon>core chlorophytes</taxon>
        <taxon>Ulvophyceae</taxon>
        <taxon>TCBD clade</taxon>
        <taxon>Bryopsidales</taxon>
        <taxon>Ostreobineae</taxon>
        <taxon>Ostreobiaceae</taxon>
        <taxon>Ostreobium</taxon>
    </lineage>
</organism>
<feature type="repeat" description="WD" evidence="3">
    <location>
        <begin position="70"/>
        <end position="113"/>
    </location>
</feature>
<evidence type="ECO:0000313" key="5">
    <source>
        <dbReference type="Proteomes" id="UP000708148"/>
    </source>
</evidence>
<dbReference type="SMART" id="SM00320">
    <property type="entry name" value="WD40"/>
    <property type="match status" value="5"/>
</dbReference>
<dbReference type="EMBL" id="CAJHUC010001901">
    <property type="protein sequence ID" value="CAD7702649.1"/>
    <property type="molecule type" value="Genomic_DNA"/>
</dbReference>
<evidence type="ECO:0000256" key="1">
    <source>
        <dbReference type="ARBA" id="ARBA00022574"/>
    </source>
</evidence>
<proteinExistence type="predicted"/>
<dbReference type="AlphaFoldDB" id="A0A8S1J8S0"/>
<dbReference type="Gene3D" id="2.130.10.10">
    <property type="entry name" value="YVTN repeat-like/Quinoprotein amine dehydrogenase"/>
    <property type="match status" value="2"/>
</dbReference>
<reference evidence="4" key="1">
    <citation type="submission" date="2020-12" db="EMBL/GenBank/DDBJ databases">
        <authorList>
            <person name="Iha C."/>
        </authorList>
    </citation>
    <scope>NUCLEOTIDE SEQUENCE</scope>
</reference>
<dbReference type="InterPro" id="IPR001680">
    <property type="entry name" value="WD40_rpt"/>
</dbReference>
<dbReference type="InterPro" id="IPR036322">
    <property type="entry name" value="WD40_repeat_dom_sf"/>
</dbReference>
<evidence type="ECO:0000256" key="2">
    <source>
        <dbReference type="ARBA" id="ARBA00022737"/>
    </source>
</evidence>
<keyword evidence="5" id="KW-1185">Reference proteome</keyword>
<dbReference type="InterPro" id="IPR015943">
    <property type="entry name" value="WD40/YVTN_repeat-like_dom_sf"/>
</dbReference>
<dbReference type="Proteomes" id="UP000708148">
    <property type="component" value="Unassembled WGS sequence"/>
</dbReference>
<dbReference type="OrthoDB" id="25131at2759"/>
<dbReference type="Pfam" id="PF00400">
    <property type="entry name" value="WD40"/>
    <property type="match status" value="4"/>
</dbReference>
<sequence>MEWEPSTAGGVCRPVVHSSALCGQLDGGEERYVLHAACCGDAAIAAVALSDGCIKVFGIGDGRLAHLTDMHGHGAAVAGICFRVPGAVAPLHSCAADGTVRAWDMRTGKEEQRYCVMGEELTCVSACGPLVAAGGEEGNVHFWDNRNPGKFLAKFEDTHATTVTQVQFHASHAHKFFTASEDGLLCVFDLANGLSEDDGFQAAQNLAAIAEFGFYGMGGGQLWSRSCGEGFVLWDWEAAVKDDMEADGGGLIAALHDARTALQAVPLAQIDYLIGCHCTPGGHLSLFAGSNGGTVTTFPVREPGPDGCIFEPSSTIFAGGHSSIVRCIDVVDFDQRICISGAEDGRICLWRLDAQSEDSGLSRMLRTPQTNARVSPY</sequence>
<name>A0A8S1J8S0_9CHLO</name>
<dbReference type="PROSITE" id="PS50082">
    <property type="entry name" value="WD_REPEATS_2"/>
    <property type="match status" value="1"/>
</dbReference>
<evidence type="ECO:0000256" key="3">
    <source>
        <dbReference type="PROSITE-ProRule" id="PRU00221"/>
    </source>
</evidence>
<comment type="caution">
    <text evidence="4">The sequence shown here is derived from an EMBL/GenBank/DDBJ whole genome shotgun (WGS) entry which is preliminary data.</text>
</comment>
<accession>A0A8S1J8S0</accession>
<dbReference type="PANTHER" id="PTHR22889:SF0">
    <property type="entry name" value="WD REPEAT-CONTAINING PROTEIN 89"/>
    <property type="match status" value="1"/>
</dbReference>
<keyword evidence="1 3" id="KW-0853">WD repeat</keyword>
<dbReference type="InterPro" id="IPR039328">
    <property type="entry name" value="WDR89"/>
</dbReference>
<dbReference type="SUPFAM" id="SSF50978">
    <property type="entry name" value="WD40 repeat-like"/>
    <property type="match status" value="1"/>
</dbReference>
<keyword evidence="2" id="KW-0677">Repeat</keyword>
<evidence type="ECO:0000313" key="4">
    <source>
        <dbReference type="EMBL" id="CAD7702649.1"/>
    </source>
</evidence>
<gene>
    <name evidence="4" type="ORF">OSTQU699_LOCUS8006</name>
</gene>
<dbReference type="PANTHER" id="PTHR22889">
    <property type="entry name" value="WD REPEAT-CONTAINING PROTEIN 89"/>
    <property type="match status" value="1"/>
</dbReference>
<protein>
    <submittedName>
        <fullName evidence="4">Uncharacterized protein</fullName>
    </submittedName>
</protein>